<dbReference type="EMBL" id="LFQU01000085">
    <property type="protein sequence ID" value="KOO65745.1"/>
    <property type="molecule type" value="Genomic_DNA"/>
</dbReference>
<proteinExistence type="predicted"/>
<dbReference type="AlphaFoldDB" id="A0A8E1QVS8"/>
<name>A0A8E1QVS8_9BACT</name>
<protein>
    <submittedName>
        <fullName evidence="1">Uncharacterized protein</fullName>
    </submittedName>
</protein>
<keyword evidence="2" id="KW-1185">Reference proteome</keyword>
<comment type="caution">
    <text evidence="1">The sequence shown here is derived from an EMBL/GenBank/DDBJ whole genome shotgun (WGS) entry which is preliminary data.</text>
</comment>
<dbReference type="Proteomes" id="UP000036951">
    <property type="component" value="Unassembled WGS sequence"/>
</dbReference>
<feature type="non-terminal residue" evidence="1">
    <location>
        <position position="1"/>
    </location>
</feature>
<reference evidence="1 2" key="1">
    <citation type="submission" date="2015-06" db="EMBL/GenBank/DDBJ databases">
        <title>Prevotella sp. 109, sp. nov., a novel member of the family Prevotellaceae isolated from human faeces.</title>
        <authorList>
            <person name="Shkoporov A.N."/>
            <person name="Chaplin A.V."/>
            <person name="Kafarskaia L.I."/>
            <person name="Efimov B.A."/>
        </authorList>
    </citation>
    <scope>NUCLEOTIDE SEQUENCE [LARGE SCALE GENOMIC DNA]</scope>
    <source>
        <strain evidence="1 2">109</strain>
    </source>
</reference>
<accession>A0A8E1QVS8</accession>
<organism evidence="1 2">
    <name type="scientific">Xylanibacter rarus</name>
    <dbReference type="NCBI Taxonomy" id="1676614"/>
    <lineage>
        <taxon>Bacteria</taxon>
        <taxon>Pseudomonadati</taxon>
        <taxon>Bacteroidota</taxon>
        <taxon>Bacteroidia</taxon>
        <taxon>Bacteroidales</taxon>
        <taxon>Prevotellaceae</taxon>
        <taxon>Xylanibacter</taxon>
    </lineage>
</organism>
<gene>
    <name evidence="1" type="ORF">ACU52_14595</name>
</gene>
<feature type="non-terminal residue" evidence="1">
    <location>
        <position position="188"/>
    </location>
</feature>
<evidence type="ECO:0000313" key="2">
    <source>
        <dbReference type="Proteomes" id="UP000036951"/>
    </source>
</evidence>
<sequence>CSTKVDYCAKVLSGERMFYLLVFALLAADQISQRKLEVVFNNSIFKTLFNISADAHVTHSSISTRLSKIDLSFFEKAYEIIYGRFSKLYTEEEILHLYLIRVDSSMVAECCNRLKAGFTVGKKPGDGRQPRKQIKYTMAYDGFAVRLAEVFNKAVYLSEDMAIPKVVLKLVKKDSKHTNLYVIDRGLS</sequence>
<evidence type="ECO:0000313" key="1">
    <source>
        <dbReference type="EMBL" id="KOO65745.1"/>
    </source>
</evidence>